<dbReference type="PANTHER" id="PTHR44846">
    <property type="entry name" value="MANNOSYL-D-GLYCERATE TRANSPORT/METABOLISM SYSTEM REPRESSOR MNGR-RELATED"/>
    <property type="match status" value="1"/>
</dbReference>
<dbReference type="Proteomes" id="UP000235670">
    <property type="component" value="Unassembled WGS sequence"/>
</dbReference>
<keyword evidence="1" id="KW-0805">Transcription regulation</keyword>
<sequence length="234" mass="27834">MKKYEKIIDDIILKIQSGMFKEGEQLYTEREIKEIYNVSSTTAVRVLNELETTGYIFRVQGKGSFVNKTLVNKKVYVTENNNFHKYFKESVYEHSKVISAEIIQDKELCDKLKIKNQKLLKVVRVKYIGDVVWAHQTNYIPLKYLPDINTDDLDNFKELATMIRKKYRIDIHKEKSKKTMKVTLDTPKKVAKYVAKDNEPCFEFDRFTYFADGKVFEYVKIYINYKYYTLTIKD</sequence>
<dbReference type="SMART" id="SM00866">
    <property type="entry name" value="UTRA"/>
    <property type="match status" value="1"/>
</dbReference>
<feature type="domain" description="HTH gntR-type" evidence="4">
    <location>
        <begin position="1"/>
        <end position="69"/>
    </location>
</feature>
<dbReference type="InterPro" id="IPR011663">
    <property type="entry name" value="UTRA"/>
</dbReference>
<evidence type="ECO:0000313" key="6">
    <source>
        <dbReference type="Proteomes" id="UP000235670"/>
    </source>
</evidence>
<dbReference type="InterPro" id="IPR036388">
    <property type="entry name" value="WH-like_DNA-bd_sf"/>
</dbReference>
<dbReference type="PROSITE" id="PS50949">
    <property type="entry name" value="HTH_GNTR"/>
    <property type="match status" value="1"/>
</dbReference>
<dbReference type="InterPro" id="IPR036390">
    <property type="entry name" value="WH_DNA-bd_sf"/>
</dbReference>
<dbReference type="InterPro" id="IPR000524">
    <property type="entry name" value="Tscrpt_reg_HTH_GntR"/>
</dbReference>
<dbReference type="GO" id="GO:0003677">
    <property type="term" value="F:DNA binding"/>
    <property type="evidence" value="ECO:0007669"/>
    <property type="project" value="UniProtKB-KW"/>
</dbReference>
<dbReference type="Gene3D" id="3.40.1410.10">
    <property type="entry name" value="Chorismate lyase-like"/>
    <property type="match status" value="1"/>
</dbReference>
<dbReference type="OrthoDB" id="9801546at2"/>
<dbReference type="Gene3D" id="1.10.10.10">
    <property type="entry name" value="Winged helix-like DNA-binding domain superfamily/Winged helix DNA-binding domain"/>
    <property type="match status" value="1"/>
</dbReference>
<dbReference type="PANTHER" id="PTHR44846:SF1">
    <property type="entry name" value="MANNOSYL-D-GLYCERATE TRANSPORT_METABOLISM SYSTEM REPRESSOR MNGR-RELATED"/>
    <property type="match status" value="1"/>
</dbReference>
<dbReference type="InterPro" id="IPR050679">
    <property type="entry name" value="Bact_HTH_transcr_reg"/>
</dbReference>
<evidence type="ECO:0000256" key="1">
    <source>
        <dbReference type="ARBA" id="ARBA00023015"/>
    </source>
</evidence>
<proteinExistence type="predicted"/>
<protein>
    <submittedName>
        <fullName evidence="5">GntR family transcriptional regulator</fullName>
    </submittedName>
</protein>
<dbReference type="SMART" id="SM00345">
    <property type="entry name" value="HTH_GNTR"/>
    <property type="match status" value="1"/>
</dbReference>
<dbReference type="Pfam" id="PF07702">
    <property type="entry name" value="UTRA"/>
    <property type="match status" value="1"/>
</dbReference>
<keyword evidence="2" id="KW-0238">DNA-binding</keyword>
<dbReference type="GO" id="GO:0003700">
    <property type="term" value="F:DNA-binding transcription factor activity"/>
    <property type="evidence" value="ECO:0007669"/>
    <property type="project" value="InterPro"/>
</dbReference>
<comment type="caution">
    <text evidence="5">The sequence shown here is derived from an EMBL/GenBank/DDBJ whole genome shotgun (WGS) entry which is preliminary data.</text>
</comment>
<accession>A0A2N6SCM9</accession>
<dbReference type="Pfam" id="PF00392">
    <property type="entry name" value="GntR"/>
    <property type="match status" value="1"/>
</dbReference>
<gene>
    <name evidence="5" type="ORF">CJ218_08635</name>
</gene>
<organism evidence="5 6">
    <name type="scientific">Gemella sanguinis</name>
    <dbReference type="NCBI Taxonomy" id="84135"/>
    <lineage>
        <taxon>Bacteria</taxon>
        <taxon>Bacillati</taxon>
        <taxon>Bacillota</taxon>
        <taxon>Bacilli</taxon>
        <taxon>Bacillales</taxon>
        <taxon>Gemellaceae</taxon>
        <taxon>Gemella</taxon>
    </lineage>
</organism>
<keyword evidence="3" id="KW-0804">Transcription</keyword>
<dbReference type="GO" id="GO:0045892">
    <property type="term" value="P:negative regulation of DNA-templated transcription"/>
    <property type="evidence" value="ECO:0007669"/>
    <property type="project" value="TreeGrafter"/>
</dbReference>
<dbReference type="CDD" id="cd07377">
    <property type="entry name" value="WHTH_GntR"/>
    <property type="match status" value="1"/>
</dbReference>
<evidence type="ECO:0000256" key="2">
    <source>
        <dbReference type="ARBA" id="ARBA00023125"/>
    </source>
</evidence>
<name>A0A2N6SCM9_9BACL</name>
<reference evidence="5 6" key="1">
    <citation type="submission" date="2017-09" db="EMBL/GenBank/DDBJ databases">
        <title>Bacterial strain isolated from the female urinary microbiota.</title>
        <authorList>
            <person name="Thomas-White K."/>
            <person name="Kumar N."/>
            <person name="Forster S."/>
            <person name="Putonti C."/>
            <person name="Lawley T."/>
            <person name="Wolfe A.J."/>
        </authorList>
    </citation>
    <scope>NUCLEOTIDE SEQUENCE [LARGE SCALE GENOMIC DNA]</scope>
    <source>
        <strain evidence="5 6">UMB0186</strain>
    </source>
</reference>
<evidence type="ECO:0000259" key="4">
    <source>
        <dbReference type="PROSITE" id="PS50949"/>
    </source>
</evidence>
<dbReference type="InterPro" id="IPR028978">
    <property type="entry name" value="Chorismate_lyase_/UTRA_dom_sf"/>
</dbReference>
<dbReference type="AlphaFoldDB" id="A0A2N6SCM9"/>
<dbReference type="SUPFAM" id="SSF64288">
    <property type="entry name" value="Chorismate lyase-like"/>
    <property type="match status" value="1"/>
</dbReference>
<dbReference type="SUPFAM" id="SSF46785">
    <property type="entry name" value="Winged helix' DNA-binding domain"/>
    <property type="match status" value="1"/>
</dbReference>
<evidence type="ECO:0000313" key="5">
    <source>
        <dbReference type="EMBL" id="PMC51694.1"/>
    </source>
</evidence>
<dbReference type="STRING" id="84135.GCA_001052115_01744"/>
<dbReference type="EMBL" id="PNGT01000012">
    <property type="protein sequence ID" value="PMC51694.1"/>
    <property type="molecule type" value="Genomic_DNA"/>
</dbReference>
<evidence type="ECO:0000256" key="3">
    <source>
        <dbReference type="ARBA" id="ARBA00023163"/>
    </source>
</evidence>